<evidence type="ECO:0000313" key="1">
    <source>
        <dbReference type="EMBL" id="KAK4010947.1"/>
    </source>
</evidence>
<protein>
    <recommendedName>
        <fullName evidence="3">Secreted protein</fullName>
    </recommendedName>
</protein>
<evidence type="ECO:0000313" key="2">
    <source>
        <dbReference type="Proteomes" id="UP001234178"/>
    </source>
</evidence>
<sequence length="106" mass="12226">MMIVTISSTKHKLVCIAYVRLLAAGAQNDLAGQAVKKEKRIFLSQISCLHIRIDSLLMQERLNAKWRPYGPPVLFRLCLELVGSCFCCVRVSHWKVFSRRNQCFDR</sequence>
<keyword evidence="2" id="KW-1185">Reference proteome</keyword>
<name>A0ABQ9ZDH6_9CRUS</name>
<comment type="caution">
    <text evidence="1">The sequence shown here is derived from an EMBL/GenBank/DDBJ whole genome shotgun (WGS) entry which is preliminary data.</text>
</comment>
<accession>A0ABQ9ZDH6</accession>
<reference evidence="1 2" key="1">
    <citation type="journal article" date="2023" name="Nucleic Acids Res.">
        <title>The hologenome of Daphnia magna reveals possible DNA methylation and microbiome-mediated evolution of the host genome.</title>
        <authorList>
            <person name="Chaturvedi A."/>
            <person name="Li X."/>
            <person name="Dhandapani V."/>
            <person name="Marshall H."/>
            <person name="Kissane S."/>
            <person name="Cuenca-Cambronero M."/>
            <person name="Asole G."/>
            <person name="Calvet F."/>
            <person name="Ruiz-Romero M."/>
            <person name="Marangio P."/>
            <person name="Guigo R."/>
            <person name="Rago D."/>
            <person name="Mirbahai L."/>
            <person name="Eastwood N."/>
            <person name="Colbourne J.K."/>
            <person name="Zhou J."/>
            <person name="Mallon E."/>
            <person name="Orsini L."/>
        </authorList>
    </citation>
    <scope>NUCLEOTIDE SEQUENCE [LARGE SCALE GENOMIC DNA]</scope>
    <source>
        <strain evidence="1">LRV0_1</strain>
    </source>
</reference>
<dbReference type="Proteomes" id="UP001234178">
    <property type="component" value="Unassembled WGS sequence"/>
</dbReference>
<organism evidence="1 2">
    <name type="scientific">Daphnia magna</name>
    <dbReference type="NCBI Taxonomy" id="35525"/>
    <lineage>
        <taxon>Eukaryota</taxon>
        <taxon>Metazoa</taxon>
        <taxon>Ecdysozoa</taxon>
        <taxon>Arthropoda</taxon>
        <taxon>Crustacea</taxon>
        <taxon>Branchiopoda</taxon>
        <taxon>Diplostraca</taxon>
        <taxon>Cladocera</taxon>
        <taxon>Anomopoda</taxon>
        <taxon>Daphniidae</taxon>
        <taxon>Daphnia</taxon>
    </lineage>
</organism>
<gene>
    <name evidence="1" type="ORF">OUZ56_020066</name>
</gene>
<dbReference type="EMBL" id="JAOYFB010000003">
    <property type="protein sequence ID" value="KAK4010947.1"/>
    <property type="molecule type" value="Genomic_DNA"/>
</dbReference>
<evidence type="ECO:0008006" key="3">
    <source>
        <dbReference type="Google" id="ProtNLM"/>
    </source>
</evidence>
<proteinExistence type="predicted"/>